<evidence type="ECO:0000313" key="2">
    <source>
        <dbReference type="Proteomes" id="UP000700908"/>
    </source>
</evidence>
<name>A0ABS7MHF1_9ACTN</name>
<reference evidence="1 2" key="1">
    <citation type="submission" date="2021-08" db="EMBL/GenBank/DDBJ databases">
        <title>Collinsella faecalis sp. nov. isolated from swine faeces.</title>
        <authorList>
            <person name="Oh B.S."/>
            <person name="Lee J.H."/>
        </authorList>
    </citation>
    <scope>NUCLEOTIDE SEQUENCE [LARGE SCALE GENOMIC DNA]</scope>
    <source>
        <strain evidence="1 2">AGMB00827</strain>
    </source>
</reference>
<gene>
    <name evidence="1" type="ORF">K6V98_00155</name>
</gene>
<comment type="caution">
    <text evidence="1">The sequence shown here is derived from an EMBL/GenBank/DDBJ whole genome shotgun (WGS) entry which is preliminary data.</text>
</comment>
<dbReference type="EMBL" id="JAIMFO010000004">
    <property type="protein sequence ID" value="MBY4796782.1"/>
    <property type="molecule type" value="Genomic_DNA"/>
</dbReference>
<keyword evidence="2" id="KW-1185">Reference proteome</keyword>
<dbReference type="Proteomes" id="UP000700908">
    <property type="component" value="Unassembled WGS sequence"/>
</dbReference>
<evidence type="ECO:0008006" key="3">
    <source>
        <dbReference type="Google" id="ProtNLM"/>
    </source>
</evidence>
<organism evidence="1 2">
    <name type="scientific">Collinsella ureilytica</name>
    <dbReference type="NCBI Taxonomy" id="2869515"/>
    <lineage>
        <taxon>Bacteria</taxon>
        <taxon>Bacillati</taxon>
        <taxon>Actinomycetota</taxon>
        <taxon>Coriobacteriia</taxon>
        <taxon>Coriobacteriales</taxon>
        <taxon>Coriobacteriaceae</taxon>
        <taxon>Collinsella</taxon>
    </lineage>
</organism>
<sequence>MFQGFTIEVVNLDKTIAALAELDAGLAVELKNAISELAAPTLAKAKGYARGLGVAPSGQYASSLRLKKRKTGVSFVSNDPGGGVIEFAHLGAVLLTGPYRGRRAPVPRTGTPPRALLRAILEDEDQLIRDLNDAVSEFADGCVQIG</sequence>
<protein>
    <recommendedName>
        <fullName evidence="3">HK97 gp10 family phage protein</fullName>
    </recommendedName>
</protein>
<accession>A0ABS7MHF1</accession>
<evidence type="ECO:0000313" key="1">
    <source>
        <dbReference type="EMBL" id="MBY4796782.1"/>
    </source>
</evidence>
<proteinExistence type="predicted"/>
<dbReference type="RefSeq" id="WP_222198512.1">
    <property type="nucleotide sequence ID" value="NZ_JAIMFO010000004.1"/>
</dbReference>